<reference evidence="2" key="1">
    <citation type="journal article" date="2023" name="Science">
        <title>Genome structures resolve the early diversification of teleost fishes.</title>
        <authorList>
            <person name="Parey E."/>
            <person name="Louis A."/>
            <person name="Montfort J."/>
            <person name="Bouchez O."/>
            <person name="Roques C."/>
            <person name="Iampietro C."/>
            <person name="Lluch J."/>
            <person name="Castinel A."/>
            <person name="Donnadieu C."/>
            <person name="Desvignes T."/>
            <person name="Floi Bucao C."/>
            <person name="Jouanno E."/>
            <person name="Wen M."/>
            <person name="Mejri S."/>
            <person name="Dirks R."/>
            <person name="Jansen H."/>
            <person name="Henkel C."/>
            <person name="Chen W.J."/>
            <person name="Zahm M."/>
            <person name="Cabau C."/>
            <person name="Klopp C."/>
            <person name="Thompson A.W."/>
            <person name="Robinson-Rechavi M."/>
            <person name="Braasch I."/>
            <person name="Lecointre G."/>
            <person name="Bobe J."/>
            <person name="Postlethwait J.H."/>
            <person name="Berthelot C."/>
            <person name="Roest Crollius H."/>
            <person name="Guiguen Y."/>
        </authorList>
    </citation>
    <scope>NUCLEOTIDE SEQUENCE</scope>
    <source>
        <strain evidence="2">WJC10195</strain>
    </source>
</reference>
<keyword evidence="3" id="KW-1185">Reference proteome</keyword>
<feature type="compositionally biased region" description="Pro residues" evidence="1">
    <location>
        <begin position="7"/>
        <end position="19"/>
    </location>
</feature>
<name>A0A9Q1ISG6_SYNKA</name>
<dbReference type="Proteomes" id="UP001152622">
    <property type="component" value="Chromosome 9"/>
</dbReference>
<organism evidence="2 3">
    <name type="scientific">Synaphobranchus kaupii</name>
    <name type="common">Kaup's arrowtooth eel</name>
    <dbReference type="NCBI Taxonomy" id="118154"/>
    <lineage>
        <taxon>Eukaryota</taxon>
        <taxon>Metazoa</taxon>
        <taxon>Chordata</taxon>
        <taxon>Craniata</taxon>
        <taxon>Vertebrata</taxon>
        <taxon>Euteleostomi</taxon>
        <taxon>Actinopterygii</taxon>
        <taxon>Neopterygii</taxon>
        <taxon>Teleostei</taxon>
        <taxon>Anguilliformes</taxon>
        <taxon>Synaphobranchidae</taxon>
        <taxon>Synaphobranchus</taxon>
    </lineage>
</organism>
<dbReference type="EMBL" id="JAINUF010000009">
    <property type="protein sequence ID" value="KAJ8350557.1"/>
    <property type="molecule type" value="Genomic_DNA"/>
</dbReference>
<evidence type="ECO:0000313" key="3">
    <source>
        <dbReference type="Proteomes" id="UP001152622"/>
    </source>
</evidence>
<feature type="compositionally biased region" description="Basic and acidic residues" evidence="1">
    <location>
        <begin position="42"/>
        <end position="51"/>
    </location>
</feature>
<evidence type="ECO:0000313" key="2">
    <source>
        <dbReference type="EMBL" id="KAJ8350557.1"/>
    </source>
</evidence>
<evidence type="ECO:0000256" key="1">
    <source>
        <dbReference type="SAM" id="MobiDB-lite"/>
    </source>
</evidence>
<sequence>MLEGGVAPPPVQGHIPPAPEQDVKEEARGNEGCECNQPPAVGDDKKERRETGGGSNHTASFKADSPEVPGAEKHCSETWGLAAAAVQANGRNESTGEGQEI</sequence>
<gene>
    <name evidence="2" type="ORF">SKAU_G00256870</name>
</gene>
<accession>A0A9Q1ISG6</accession>
<dbReference type="AlphaFoldDB" id="A0A9Q1ISG6"/>
<feature type="compositionally biased region" description="Basic and acidic residues" evidence="1">
    <location>
        <begin position="21"/>
        <end position="31"/>
    </location>
</feature>
<protein>
    <submittedName>
        <fullName evidence="2">Uncharacterized protein</fullName>
    </submittedName>
</protein>
<feature type="region of interest" description="Disordered" evidence="1">
    <location>
        <begin position="1"/>
        <end position="76"/>
    </location>
</feature>
<proteinExistence type="predicted"/>
<comment type="caution">
    <text evidence="2">The sequence shown here is derived from an EMBL/GenBank/DDBJ whole genome shotgun (WGS) entry which is preliminary data.</text>
</comment>